<reference evidence="1" key="1">
    <citation type="submission" date="2021-06" db="EMBL/GenBank/DDBJ databases">
        <authorList>
            <person name="Kallberg Y."/>
            <person name="Tangrot J."/>
            <person name="Rosling A."/>
        </authorList>
    </citation>
    <scope>NUCLEOTIDE SEQUENCE</scope>
    <source>
        <strain evidence="1">CL551</strain>
    </source>
</reference>
<proteinExistence type="predicted"/>
<dbReference type="OrthoDB" id="10325199at2759"/>
<dbReference type="EMBL" id="CAJVPV010018283">
    <property type="protein sequence ID" value="CAG8706344.1"/>
    <property type="molecule type" value="Genomic_DNA"/>
</dbReference>
<dbReference type="Proteomes" id="UP000789342">
    <property type="component" value="Unassembled WGS sequence"/>
</dbReference>
<dbReference type="AlphaFoldDB" id="A0A9N9N6Z1"/>
<accession>A0A9N9N6Z1</accession>
<organism evidence="1 2">
    <name type="scientific">Acaulospora morrowiae</name>
    <dbReference type="NCBI Taxonomy" id="94023"/>
    <lineage>
        <taxon>Eukaryota</taxon>
        <taxon>Fungi</taxon>
        <taxon>Fungi incertae sedis</taxon>
        <taxon>Mucoromycota</taxon>
        <taxon>Glomeromycotina</taxon>
        <taxon>Glomeromycetes</taxon>
        <taxon>Diversisporales</taxon>
        <taxon>Acaulosporaceae</taxon>
        <taxon>Acaulospora</taxon>
    </lineage>
</organism>
<evidence type="ECO:0000313" key="2">
    <source>
        <dbReference type="Proteomes" id="UP000789342"/>
    </source>
</evidence>
<gene>
    <name evidence="1" type="ORF">AMORRO_LOCUS12432</name>
</gene>
<comment type="caution">
    <text evidence="1">The sequence shown here is derived from an EMBL/GenBank/DDBJ whole genome shotgun (WGS) entry which is preliminary data.</text>
</comment>
<feature type="non-terminal residue" evidence="1">
    <location>
        <position position="1"/>
    </location>
</feature>
<sequence>NTPDSEIAEICKKGARQINTSKRKELGGIRRRAYLRNLRNGFNQIDIAYHNSDSKNHRCREKDY</sequence>
<evidence type="ECO:0000313" key="1">
    <source>
        <dbReference type="EMBL" id="CAG8706344.1"/>
    </source>
</evidence>
<protein>
    <submittedName>
        <fullName evidence="1">16500_t:CDS:1</fullName>
    </submittedName>
</protein>
<keyword evidence="2" id="KW-1185">Reference proteome</keyword>
<name>A0A9N9N6Z1_9GLOM</name>